<name>A0AAJ5C5W0_9BASI</name>
<reference evidence="2" key="1">
    <citation type="submission" date="2023-10" db="EMBL/GenBank/DDBJ databases">
        <authorList>
            <person name="Guldener U."/>
        </authorList>
    </citation>
    <scope>NUCLEOTIDE SEQUENCE</scope>
    <source>
        <strain evidence="2">Mp4</strain>
    </source>
</reference>
<evidence type="ECO:0000313" key="3">
    <source>
        <dbReference type="Proteomes" id="UP001294444"/>
    </source>
</evidence>
<dbReference type="AlphaFoldDB" id="A0AAJ5C5W0"/>
<gene>
    <name evidence="2" type="ORF">MEPE_03881</name>
</gene>
<evidence type="ECO:0000313" key="2">
    <source>
        <dbReference type="EMBL" id="SNX85172.1"/>
    </source>
</evidence>
<proteinExistence type="predicted"/>
<accession>A0AAJ5C5W0</accession>
<protein>
    <submittedName>
        <fullName evidence="2">Uncharacterized protein</fullName>
    </submittedName>
</protein>
<dbReference type="Proteomes" id="UP001294444">
    <property type="component" value="Unassembled WGS sequence"/>
</dbReference>
<sequence length="212" mass="23252">MAASTLDTSVIFPPLPPYTLTDASSNTPSSLPKDTLQGSSQRTTPLPSYSSSPVLEPILATAVATNLAVAKLFTLTSPDISSTTTATVAPSQLPLPTLIISIAKYIASFSIFIFGTTLTNFAWITLLNLIGFSFVLFQLPLSLWLAREFDSLPQSSPKQIQNYNNIIKKELETTGDPAWIRRFSQLMWDIHDELEMAELHPPSTWFGSLKIC</sequence>
<evidence type="ECO:0000256" key="1">
    <source>
        <dbReference type="SAM" id="MobiDB-lite"/>
    </source>
</evidence>
<dbReference type="EMBL" id="OAPG01000009">
    <property type="protein sequence ID" value="SNX85172.1"/>
    <property type="molecule type" value="Genomic_DNA"/>
</dbReference>
<feature type="region of interest" description="Disordered" evidence="1">
    <location>
        <begin position="22"/>
        <end position="50"/>
    </location>
</feature>
<organism evidence="2 3">
    <name type="scientific">Melanopsichium pennsylvanicum</name>
    <dbReference type="NCBI Taxonomy" id="63383"/>
    <lineage>
        <taxon>Eukaryota</taxon>
        <taxon>Fungi</taxon>
        <taxon>Dikarya</taxon>
        <taxon>Basidiomycota</taxon>
        <taxon>Ustilaginomycotina</taxon>
        <taxon>Ustilaginomycetes</taxon>
        <taxon>Ustilaginales</taxon>
        <taxon>Ustilaginaceae</taxon>
        <taxon>Melanopsichium</taxon>
    </lineage>
</organism>
<comment type="caution">
    <text evidence="2">The sequence shown here is derived from an EMBL/GenBank/DDBJ whole genome shotgun (WGS) entry which is preliminary data.</text>
</comment>
<keyword evidence="3" id="KW-1185">Reference proteome</keyword>